<organism evidence="6">
    <name type="scientific">Darwinula stevensoni</name>
    <dbReference type="NCBI Taxonomy" id="69355"/>
    <lineage>
        <taxon>Eukaryota</taxon>
        <taxon>Metazoa</taxon>
        <taxon>Ecdysozoa</taxon>
        <taxon>Arthropoda</taxon>
        <taxon>Crustacea</taxon>
        <taxon>Oligostraca</taxon>
        <taxon>Ostracoda</taxon>
        <taxon>Podocopa</taxon>
        <taxon>Podocopida</taxon>
        <taxon>Darwinulocopina</taxon>
        <taxon>Darwinuloidea</taxon>
        <taxon>Darwinulidae</taxon>
        <taxon>Darwinula</taxon>
    </lineage>
</organism>
<reference evidence="6" key="1">
    <citation type="submission" date="2020-11" db="EMBL/GenBank/DDBJ databases">
        <authorList>
            <person name="Tran Van P."/>
        </authorList>
    </citation>
    <scope>NUCLEOTIDE SEQUENCE</scope>
</reference>
<proteinExistence type="inferred from homology"/>
<dbReference type="PANTHER" id="PTHR12951:SF1">
    <property type="entry name" value="PROTEIN UNC-119 HOMOLOG"/>
    <property type="match status" value="1"/>
</dbReference>
<dbReference type="GO" id="GO:0007399">
    <property type="term" value="P:nervous system development"/>
    <property type="evidence" value="ECO:0007669"/>
    <property type="project" value="TreeGrafter"/>
</dbReference>
<evidence type="ECO:0000313" key="7">
    <source>
        <dbReference type="Proteomes" id="UP000677054"/>
    </source>
</evidence>
<dbReference type="AlphaFoldDB" id="A0A7R8X8I5"/>
<keyword evidence="3" id="KW-0653">Protein transport</keyword>
<keyword evidence="4" id="KW-0446">Lipid-binding</keyword>
<dbReference type="GO" id="GO:0060271">
    <property type="term" value="P:cilium assembly"/>
    <property type="evidence" value="ECO:0007669"/>
    <property type="project" value="TreeGrafter"/>
</dbReference>
<dbReference type="GO" id="GO:0005929">
    <property type="term" value="C:cilium"/>
    <property type="evidence" value="ECO:0007669"/>
    <property type="project" value="TreeGrafter"/>
</dbReference>
<accession>A0A7R8X8I5</accession>
<dbReference type="SUPFAM" id="SSF81296">
    <property type="entry name" value="E set domains"/>
    <property type="match status" value="1"/>
</dbReference>
<keyword evidence="7" id="KW-1185">Reference proteome</keyword>
<keyword evidence="2" id="KW-0813">Transport</keyword>
<dbReference type="EMBL" id="LR900258">
    <property type="protein sequence ID" value="CAD7244936.1"/>
    <property type="molecule type" value="Genomic_DNA"/>
</dbReference>
<dbReference type="GO" id="GO:0042953">
    <property type="term" value="P:lipoprotein transport"/>
    <property type="evidence" value="ECO:0007669"/>
    <property type="project" value="TreeGrafter"/>
</dbReference>
<comment type="similarity">
    <text evidence="1">Belongs to the PDE6D/unc-119 family.</text>
</comment>
<protein>
    <recommendedName>
        <fullName evidence="5">GMP phosphodiesterase delta subunit domain-containing protein</fullName>
    </recommendedName>
</protein>
<dbReference type="OrthoDB" id="10248777at2759"/>
<dbReference type="InterPro" id="IPR008015">
    <property type="entry name" value="PDED_dom"/>
</dbReference>
<evidence type="ECO:0000313" key="6">
    <source>
        <dbReference type="EMBL" id="CAD7244936.1"/>
    </source>
</evidence>
<dbReference type="Pfam" id="PF05351">
    <property type="entry name" value="GMP_PDE_delta"/>
    <property type="match status" value="1"/>
</dbReference>
<dbReference type="Gene3D" id="2.70.50.40">
    <property type="entry name" value="GMP phosphodiesterase, delta subunit"/>
    <property type="match status" value="1"/>
</dbReference>
<evidence type="ECO:0000256" key="4">
    <source>
        <dbReference type="ARBA" id="ARBA00023121"/>
    </source>
</evidence>
<dbReference type="PANTHER" id="PTHR12951">
    <property type="entry name" value="RETINAL PROTEIN 4"/>
    <property type="match status" value="1"/>
</dbReference>
<dbReference type="InterPro" id="IPR051519">
    <property type="entry name" value="PDE6D_unc-119_myristoyl-bd"/>
</dbReference>
<gene>
    <name evidence="6" type="ORF">DSTB1V02_LOCUS4816</name>
</gene>
<feature type="domain" description="GMP phosphodiesterase delta subunit" evidence="5">
    <location>
        <begin position="44"/>
        <end position="200"/>
    </location>
</feature>
<evidence type="ECO:0000259" key="5">
    <source>
        <dbReference type="Pfam" id="PF05351"/>
    </source>
</evidence>
<sequence>MDQQNMQSPGRTDLFMLKKPFLNALMSHFEFFLSVVDFLCSADANVYGIDFIRFKIRDMDTGTILFEIAKPPAGNPVTENSENTDNPNAGRFVRYQFTKQFLKLKTVGATVEFVVGEKPVNNFRMIEKHFFREHHLKTFDFEFGFCIPNSHNTCEHIYEFPHLSEDLIEEMVKHPYETRSDSFYFVDEELIMHNKADYAYTPGVQA</sequence>
<dbReference type="FunFam" id="2.70.50.40:FF:000003">
    <property type="entry name" value="UNC119 homologue, putative"/>
    <property type="match status" value="1"/>
</dbReference>
<dbReference type="GO" id="GO:0008289">
    <property type="term" value="F:lipid binding"/>
    <property type="evidence" value="ECO:0007669"/>
    <property type="project" value="UniProtKB-KW"/>
</dbReference>
<evidence type="ECO:0000256" key="3">
    <source>
        <dbReference type="ARBA" id="ARBA00022927"/>
    </source>
</evidence>
<dbReference type="InterPro" id="IPR014756">
    <property type="entry name" value="Ig_E-set"/>
</dbReference>
<dbReference type="EMBL" id="CAJPEV010000741">
    <property type="protein sequence ID" value="CAG0888137.1"/>
    <property type="molecule type" value="Genomic_DNA"/>
</dbReference>
<dbReference type="Proteomes" id="UP000677054">
    <property type="component" value="Unassembled WGS sequence"/>
</dbReference>
<name>A0A7R8X8I5_9CRUS</name>
<evidence type="ECO:0000256" key="2">
    <source>
        <dbReference type="ARBA" id="ARBA00022448"/>
    </source>
</evidence>
<evidence type="ECO:0000256" key="1">
    <source>
        <dbReference type="ARBA" id="ARBA00008102"/>
    </source>
</evidence>
<dbReference type="InterPro" id="IPR037036">
    <property type="entry name" value="PDED_dom_sf"/>
</dbReference>